<name>A0A2T5XX70_9FLAO</name>
<comment type="caution">
    <text evidence="1">The sequence shown here is derived from an EMBL/GenBank/DDBJ whole genome shotgun (WGS) entry which is preliminary data.</text>
</comment>
<proteinExistence type="predicted"/>
<dbReference type="EMBL" id="QBKG01000002">
    <property type="protein sequence ID" value="PTX08065.1"/>
    <property type="molecule type" value="Genomic_DNA"/>
</dbReference>
<dbReference type="AlphaFoldDB" id="A0A2T5XX70"/>
<organism evidence="1 2">
    <name type="scientific">Capnocytophaga leadbetteri</name>
    <dbReference type="NCBI Taxonomy" id="327575"/>
    <lineage>
        <taxon>Bacteria</taxon>
        <taxon>Pseudomonadati</taxon>
        <taxon>Bacteroidota</taxon>
        <taxon>Flavobacteriia</taxon>
        <taxon>Flavobacteriales</taxon>
        <taxon>Flavobacteriaceae</taxon>
        <taxon>Capnocytophaga</taxon>
    </lineage>
</organism>
<dbReference type="Proteomes" id="UP000243985">
    <property type="component" value="Unassembled WGS sequence"/>
</dbReference>
<accession>A0A2T5XX70</accession>
<reference evidence="1 2" key="1">
    <citation type="submission" date="2018-04" db="EMBL/GenBank/DDBJ databases">
        <title>Genomic Encyclopedia of Archaeal and Bacterial Type Strains, Phase II (KMG-II): from individual species to whole genera.</title>
        <authorList>
            <person name="Goeker M."/>
        </authorList>
    </citation>
    <scope>NUCLEOTIDE SEQUENCE [LARGE SCALE GENOMIC DNA]</scope>
    <source>
        <strain evidence="1 2">DSM 22902</strain>
    </source>
</reference>
<evidence type="ECO:0000313" key="1">
    <source>
        <dbReference type="EMBL" id="PTX08065.1"/>
    </source>
</evidence>
<evidence type="ECO:0000313" key="2">
    <source>
        <dbReference type="Proteomes" id="UP000243985"/>
    </source>
</evidence>
<dbReference type="GeneID" id="84581785"/>
<protein>
    <submittedName>
        <fullName evidence="1">Uncharacterized protein</fullName>
    </submittedName>
</protein>
<sequence length="41" mass="4778">MIQVKTQVVLIESEEKKERKVIKTVRFLGLLIFKKESSLGM</sequence>
<gene>
    <name evidence="1" type="ORF">C8P65_102107</name>
</gene>
<dbReference type="RefSeq" id="WP_281260393.1">
    <property type="nucleotide sequence ID" value="NZ_CAUUXC010000016.1"/>
</dbReference>